<evidence type="ECO:0000259" key="8">
    <source>
        <dbReference type="Pfam" id="PF00746"/>
    </source>
</evidence>
<feature type="transmembrane region" description="Helical" evidence="6">
    <location>
        <begin position="77"/>
        <end position="95"/>
    </location>
</feature>
<dbReference type="NCBIfam" id="TIGR01167">
    <property type="entry name" value="LPXTG_anchor"/>
    <property type="match status" value="1"/>
</dbReference>
<evidence type="ECO:0000256" key="6">
    <source>
        <dbReference type="SAM" id="Phobius"/>
    </source>
</evidence>
<evidence type="ECO:0000256" key="2">
    <source>
        <dbReference type="ARBA" id="ARBA00022525"/>
    </source>
</evidence>
<organism evidence="9 10">
    <name type="scientific">Carnobacterium divergens</name>
    <name type="common">Lactobacillus divergens</name>
    <dbReference type="NCBI Taxonomy" id="2748"/>
    <lineage>
        <taxon>Bacteria</taxon>
        <taxon>Bacillati</taxon>
        <taxon>Bacillota</taxon>
        <taxon>Bacilli</taxon>
        <taxon>Lactobacillales</taxon>
        <taxon>Carnobacteriaceae</taxon>
        <taxon>Carnobacterium</taxon>
    </lineage>
</organism>
<reference evidence="9 10" key="1">
    <citation type="journal article" date="2018" name="Int. J. Food Microbiol.">
        <title>Growth of Carnobacterium spp. isolated from chilled vacuum-packaged meat under relevant acidic conditions.</title>
        <authorList>
            <person name="Zhang P."/>
            <person name="Badoni M."/>
            <person name="Ganzle M."/>
            <person name="Yang X."/>
        </authorList>
    </citation>
    <scope>NUCLEOTIDE SEQUENCE [LARGE SCALE GENOMIC DNA]</scope>
    <source>
        <strain evidence="9 10">B2</strain>
    </source>
</reference>
<comment type="caution">
    <text evidence="9">The sequence shown here is derived from an EMBL/GenBank/DDBJ whole genome shotgun (WGS) entry which is preliminary data.</text>
</comment>
<keyword evidence="6" id="KW-0812">Transmembrane</keyword>
<dbReference type="Pfam" id="PF00746">
    <property type="entry name" value="Gram_pos_anchor"/>
    <property type="match status" value="1"/>
</dbReference>
<sequence length="108" mass="12200">MNKKRGVALLLMIVLFSFSSFMETDAETNQKSHSTTGDISFYGDYEKPKETQPTDAKELKDKEVVLTKLPQTGEKSVHSYFIIGIMIVVGSFQLYQKNKIGGFKNEIN</sequence>
<keyword evidence="2" id="KW-0964">Secreted</keyword>
<evidence type="ECO:0000256" key="7">
    <source>
        <dbReference type="SAM" id="SignalP"/>
    </source>
</evidence>
<dbReference type="Proteomes" id="UP000297938">
    <property type="component" value="Unassembled WGS sequence"/>
</dbReference>
<evidence type="ECO:0000313" key="9">
    <source>
        <dbReference type="EMBL" id="TFJ26522.1"/>
    </source>
</evidence>
<name>A0A7Z8CZK0_CARDV</name>
<feature type="compositionally biased region" description="Polar residues" evidence="5">
    <location>
        <begin position="26"/>
        <end position="38"/>
    </location>
</feature>
<gene>
    <name evidence="9" type="ORF">CKN69_07120</name>
</gene>
<keyword evidence="6" id="KW-1133">Transmembrane helix</keyword>
<evidence type="ECO:0000256" key="3">
    <source>
        <dbReference type="ARBA" id="ARBA00022729"/>
    </source>
</evidence>
<evidence type="ECO:0000256" key="5">
    <source>
        <dbReference type="SAM" id="MobiDB-lite"/>
    </source>
</evidence>
<protein>
    <recommendedName>
        <fullName evidence="8">Gram-positive cocci surface proteins LPxTG domain-containing protein</fullName>
    </recommendedName>
</protein>
<feature type="chain" id="PRO_5038363798" description="Gram-positive cocci surface proteins LPxTG domain-containing protein" evidence="7">
    <location>
        <begin position="23"/>
        <end position="108"/>
    </location>
</feature>
<feature type="domain" description="Gram-positive cocci surface proteins LPxTG" evidence="8">
    <location>
        <begin position="67"/>
        <end position="99"/>
    </location>
</feature>
<feature type="compositionally biased region" description="Basic and acidic residues" evidence="5">
    <location>
        <begin position="44"/>
        <end position="56"/>
    </location>
</feature>
<keyword evidence="4" id="KW-0572">Peptidoglycan-anchor</keyword>
<evidence type="ECO:0000313" key="10">
    <source>
        <dbReference type="Proteomes" id="UP000297938"/>
    </source>
</evidence>
<keyword evidence="3 7" id="KW-0732">Signal</keyword>
<keyword evidence="1" id="KW-0134">Cell wall</keyword>
<evidence type="ECO:0000256" key="1">
    <source>
        <dbReference type="ARBA" id="ARBA00022512"/>
    </source>
</evidence>
<feature type="signal peptide" evidence="7">
    <location>
        <begin position="1"/>
        <end position="22"/>
    </location>
</feature>
<dbReference type="InterPro" id="IPR019931">
    <property type="entry name" value="LPXTG_anchor"/>
</dbReference>
<proteinExistence type="predicted"/>
<dbReference type="AlphaFoldDB" id="A0A7Z8CZK0"/>
<dbReference type="EMBL" id="NRPP01000011">
    <property type="protein sequence ID" value="TFJ26522.1"/>
    <property type="molecule type" value="Genomic_DNA"/>
</dbReference>
<keyword evidence="6" id="KW-0472">Membrane</keyword>
<accession>A0A7Z8CZK0</accession>
<feature type="region of interest" description="Disordered" evidence="5">
    <location>
        <begin position="26"/>
        <end position="56"/>
    </location>
</feature>
<dbReference type="RefSeq" id="WP_135026052.1">
    <property type="nucleotide sequence ID" value="NZ_JBFUWK010000004.1"/>
</dbReference>
<evidence type="ECO:0000256" key="4">
    <source>
        <dbReference type="ARBA" id="ARBA00023088"/>
    </source>
</evidence>